<sequence>MPETNLILLASVIEPLRAANRIAGRRLYRWTLQSPDGAAIETTSGVSIAVASAFSPGPSHDPLFILSSYHWRRGLSATLRRQLSQAARFRSLIAGIESGSWLMAEASLLDGGAAALHWEDAEEFAAAYPQIKVTSARFVIDGKRITTGGPLPTLDLMLELIRREQGYSLALEVSRLFIYEPDRPSETLSSEALPLVAPMRLRDERVKAALALMEAQIETPVALIRIAKRIGVSVRRLQDLFQDSLGVTPHTHYLALRLNAARRRVIETTAPLADIAAATGFNSAAAFSRSYRAHYRESPRETRQRLRPQGKMARLF</sequence>
<keyword evidence="3" id="KW-0804">Transcription</keyword>
<dbReference type="Gene3D" id="3.40.50.880">
    <property type="match status" value="1"/>
</dbReference>
<dbReference type="InterPro" id="IPR009057">
    <property type="entry name" value="Homeodomain-like_sf"/>
</dbReference>
<evidence type="ECO:0000256" key="4">
    <source>
        <dbReference type="SAM" id="MobiDB-lite"/>
    </source>
</evidence>
<dbReference type="PANTHER" id="PTHR46796">
    <property type="entry name" value="HTH-TYPE TRANSCRIPTIONAL ACTIVATOR RHAS-RELATED"/>
    <property type="match status" value="1"/>
</dbReference>
<comment type="caution">
    <text evidence="6">The sequence shown here is derived from an EMBL/GenBank/DDBJ whole genome shotgun (WGS) entry which is preliminary data.</text>
</comment>
<gene>
    <name evidence="6" type="ORF">BJF93_21005</name>
</gene>
<dbReference type="InterPro" id="IPR050204">
    <property type="entry name" value="AraC_XylS_family_regulators"/>
</dbReference>
<dbReference type="RefSeq" id="WP_075626753.1">
    <property type="nucleotide sequence ID" value="NZ_FOAM01000009.1"/>
</dbReference>
<dbReference type="Pfam" id="PF12833">
    <property type="entry name" value="HTH_18"/>
    <property type="match status" value="1"/>
</dbReference>
<keyword evidence="2" id="KW-0238">DNA-binding</keyword>
<proteinExistence type="predicted"/>
<name>A0A1Q9B055_9HYPH</name>
<dbReference type="PROSITE" id="PS00041">
    <property type="entry name" value="HTH_ARAC_FAMILY_1"/>
    <property type="match status" value="1"/>
</dbReference>
<feature type="region of interest" description="Disordered" evidence="4">
    <location>
        <begin position="295"/>
        <end position="316"/>
    </location>
</feature>
<dbReference type="GO" id="GO:0043565">
    <property type="term" value="F:sequence-specific DNA binding"/>
    <property type="evidence" value="ECO:0007669"/>
    <property type="project" value="InterPro"/>
</dbReference>
<protein>
    <submittedName>
        <fullName evidence="6">AraC family transcriptional regulator</fullName>
    </submittedName>
</protein>
<evidence type="ECO:0000256" key="3">
    <source>
        <dbReference type="ARBA" id="ARBA00023163"/>
    </source>
</evidence>
<evidence type="ECO:0000313" key="7">
    <source>
        <dbReference type="Proteomes" id="UP000186364"/>
    </source>
</evidence>
<evidence type="ECO:0000256" key="2">
    <source>
        <dbReference type="ARBA" id="ARBA00023125"/>
    </source>
</evidence>
<dbReference type="SUPFAM" id="SSF46689">
    <property type="entry name" value="Homeodomain-like"/>
    <property type="match status" value="2"/>
</dbReference>
<dbReference type="PROSITE" id="PS01124">
    <property type="entry name" value="HTH_ARAC_FAMILY_2"/>
    <property type="match status" value="1"/>
</dbReference>
<dbReference type="InterPro" id="IPR018062">
    <property type="entry name" value="HTH_AraC-typ_CS"/>
</dbReference>
<dbReference type="CDD" id="cd03136">
    <property type="entry name" value="GATase1_AraC_ArgR_like"/>
    <property type="match status" value="1"/>
</dbReference>
<feature type="domain" description="HTH araC/xylS-type" evidence="5">
    <location>
        <begin position="207"/>
        <end position="305"/>
    </location>
</feature>
<dbReference type="Gene3D" id="1.10.10.60">
    <property type="entry name" value="Homeodomain-like"/>
    <property type="match status" value="1"/>
</dbReference>
<dbReference type="AlphaFoldDB" id="A0A1Q9B055"/>
<dbReference type="Proteomes" id="UP000186364">
    <property type="component" value="Unassembled WGS sequence"/>
</dbReference>
<dbReference type="InterPro" id="IPR029062">
    <property type="entry name" value="Class_I_gatase-like"/>
</dbReference>
<reference evidence="6 7" key="1">
    <citation type="submission" date="2016-09" db="EMBL/GenBank/DDBJ databases">
        <title>Rhizobium sp. nov., a novel species isolated from the rice rhizosphere.</title>
        <authorList>
            <person name="Zhao J."/>
            <person name="Zhang X."/>
        </authorList>
    </citation>
    <scope>NUCLEOTIDE SEQUENCE [LARGE SCALE GENOMIC DNA]</scope>
    <source>
        <strain evidence="6 7">1.7048</strain>
    </source>
</reference>
<dbReference type="InterPro" id="IPR018060">
    <property type="entry name" value="HTH_AraC"/>
</dbReference>
<accession>A0A1Q9B055</accession>
<evidence type="ECO:0000313" key="6">
    <source>
        <dbReference type="EMBL" id="OLP61361.1"/>
    </source>
</evidence>
<keyword evidence="1" id="KW-0805">Transcription regulation</keyword>
<dbReference type="EMBL" id="MKIP01000033">
    <property type="protein sequence ID" value="OLP61361.1"/>
    <property type="molecule type" value="Genomic_DNA"/>
</dbReference>
<keyword evidence="7" id="KW-1185">Reference proteome</keyword>
<dbReference type="SMART" id="SM00342">
    <property type="entry name" value="HTH_ARAC"/>
    <property type="match status" value="1"/>
</dbReference>
<evidence type="ECO:0000259" key="5">
    <source>
        <dbReference type="PROSITE" id="PS01124"/>
    </source>
</evidence>
<organism evidence="6 7">
    <name type="scientific">Xaviernesmea oryzae</name>
    <dbReference type="NCBI Taxonomy" id="464029"/>
    <lineage>
        <taxon>Bacteria</taxon>
        <taxon>Pseudomonadati</taxon>
        <taxon>Pseudomonadota</taxon>
        <taxon>Alphaproteobacteria</taxon>
        <taxon>Hyphomicrobiales</taxon>
        <taxon>Rhizobiaceae</taxon>
        <taxon>Rhizobium/Agrobacterium group</taxon>
        <taxon>Xaviernesmea</taxon>
    </lineage>
</organism>
<feature type="compositionally biased region" description="Basic and acidic residues" evidence="4">
    <location>
        <begin position="295"/>
        <end position="304"/>
    </location>
</feature>
<dbReference type="SUPFAM" id="SSF52317">
    <property type="entry name" value="Class I glutamine amidotransferase-like"/>
    <property type="match status" value="1"/>
</dbReference>
<dbReference type="GO" id="GO:0003700">
    <property type="term" value="F:DNA-binding transcription factor activity"/>
    <property type="evidence" value="ECO:0007669"/>
    <property type="project" value="InterPro"/>
</dbReference>
<evidence type="ECO:0000256" key="1">
    <source>
        <dbReference type="ARBA" id="ARBA00023015"/>
    </source>
</evidence>